<gene>
    <name evidence="11" type="ORF">Ami103574_06130</name>
</gene>
<accession>A0A858BV46</accession>
<feature type="active site" description="Proton donor/acceptor" evidence="9">
    <location>
        <position position="169"/>
    </location>
</feature>
<dbReference type="Gene3D" id="3.30.1380.10">
    <property type="match status" value="1"/>
</dbReference>
<keyword evidence="2 9" id="KW-0645">Protease</keyword>
<feature type="site" description="Transition state stabilizer" evidence="9">
    <location>
        <position position="71"/>
    </location>
</feature>
<comment type="cofactor">
    <cofactor evidence="9">
        <name>Zn(2+)</name>
        <dbReference type="ChEBI" id="CHEBI:29105"/>
    </cofactor>
    <text evidence="9">Binds 1 zinc ion per subunit.</text>
</comment>
<evidence type="ECO:0000256" key="7">
    <source>
        <dbReference type="ARBA" id="ARBA00023049"/>
    </source>
</evidence>
<comment type="similarity">
    <text evidence="9 10">Belongs to the peptidase M15D family.</text>
</comment>
<evidence type="ECO:0000313" key="11">
    <source>
        <dbReference type="EMBL" id="QIB68925.1"/>
    </source>
</evidence>
<dbReference type="RefSeq" id="WP_163065788.1">
    <property type="nucleotide sequence ID" value="NZ_CP048649.1"/>
</dbReference>
<keyword evidence="7 9" id="KW-0482">Metalloprotease</keyword>
<keyword evidence="8 10" id="KW-0961">Cell wall biogenesis/degradation</keyword>
<dbReference type="GO" id="GO:0006508">
    <property type="term" value="P:proteolysis"/>
    <property type="evidence" value="ECO:0007669"/>
    <property type="project" value="UniProtKB-KW"/>
</dbReference>
<dbReference type="InterPro" id="IPR009045">
    <property type="entry name" value="Zn_M74/Hedgehog-like"/>
</dbReference>
<comment type="function">
    <text evidence="9 10">Catalyzes hydrolysis of the D-alanyl-D-alanine dipeptide.</text>
</comment>
<feature type="binding site" evidence="9">
    <location>
        <position position="172"/>
    </location>
    <ligand>
        <name>Zn(2+)</name>
        <dbReference type="ChEBI" id="CHEBI:29105"/>
        <note>catalytic</note>
    </ligand>
</feature>
<dbReference type="AlphaFoldDB" id="A0A858BV46"/>
<evidence type="ECO:0000256" key="3">
    <source>
        <dbReference type="ARBA" id="ARBA00022723"/>
    </source>
</evidence>
<proteinExistence type="inferred from homology"/>
<keyword evidence="6 9" id="KW-0224">Dipeptidase</keyword>
<dbReference type="PANTHER" id="PTHR43126:SF1">
    <property type="entry name" value="D-ALANYL-D-ALANINE DIPEPTIDASE"/>
    <property type="match status" value="1"/>
</dbReference>
<dbReference type="PIRSF" id="PIRSF026671">
    <property type="entry name" value="AA_dipeptidase"/>
    <property type="match status" value="1"/>
</dbReference>
<dbReference type="HAMAP" id="MF_01924">
    <property type="entry name" value="A_A_dipeptidase"/>
    <property type="match status" value="1"/>
</dbReference>
<feature type="binding site" evidence="9">
    <location>
        <position position="105"/>
    </location>
    <ligand>
        <name>Zn(2+)</name>
        <dbReference type="ChEBI" id="CHEBI:29105"/>
        <note>catalytic</note>
    </ligand>
</feature>
<dbReference type="EC" id="3.4.13.22" evidence="9 10"/>
<dbReference type="EMBL" id="CP048649">
    <property type="protein sequence ID" value="QIB68925.1"/>
    <property type="molecule type" value="Genomic_DNA"/>
</dbReference>
<dbReference type="InterPro" id="IPR000755">
    <property type="entry name" value="A_A_dipeptidase"/>
</dbReference>
<dbReference type="CDD" id="cd14840">
    <property type="entry name" value="D-Ala-D-Ala_dipeptidase_Aad"/>
    <property type="match status" value="1"/>
</dbReference>
<evidence type="ECO:0000256" key="10">
    <source>
        <dbReference type="PIRNR" id="PIRNR026671"/>
    </source>
</evidence>
<dbReference type="KEGG" id="abut:Ami103574_06130"/>
<dbReference type="Pfam" id="PF01427">
    <property type="entry name" value="Peptidase_M15"/>
    <property type="match status" value="1"/>
</dbReference>
<evidence type="ECO:0000256" key="2">
    <source>
        <dbReference type="ARBA" id="ARBA00022670"/>
    </source>
</evidence>
<dbReference type="GO" id="GO:0008270">
    <property type="term" value="F:zinc ion binding"/>
    <property type="evidence" value="ECO:0007669"/>
    <property type="project" value="UniProtKB-UniRule"/>
</dbReference>
<keyword evidence="4 9" id="KW-0378">Hydrolase</keyword>
<dbReference type="GO" id="GO:0071555">
    <property type="term" value="P:cell wall organization"/>
    <property type="evidence" value="ECO:0007669"/>
    <property type="project" value="UniProtKB-KW"/>
</dbReference>
<dbReference type="SUPFAM" id="SSF55166">
    <property type="entry name" value="Hedgehog/DD-peptidase"/>
    <property type="match status" value="1"/>
</dbReference>
<sequence length="188" mass="22298">MEIKNGLVRLLDLDEDFIIELKYATGDNFTGQQIYYSNQCYIHENTARLLIEAKNRFRQDGFRVKVWDAYRPIRAQMAFWRFLPDDRFVARPPDMKQIKEFKTNHMNGLCVDLTLVDVKGKELIMPSLFDDFSERASLSCPDIPEEARKNAEYLRDIMEQVGFTAYQGEWWHFYDKTIPPVPYSDDNY</sequence>
<dbReference type="PANTHER" id="PTHR43126">
    <property type="entry name" value="D-ALANYL-D-ALANINE DIPEPTIDASE"/>
    <property type="match status" value="1"/>
</dbReference>
<evidence type="ECO:0000256" key="8">
    <source>
        <dbReference type="ARBA" id="ARBA00023316"/>
    </source>
</evidence>
<dbReference type="Proteomes" id="UP000466848">
    <property type="component" value="Chromosome"/>
</dbReference>
<protein>
    <recommendedName>
        <fullName evidence="9 10">D-alanyl-D-alanine dipeptidase</fullName>
        <shortName evidence="9 10">D-Ala-D-Ala dipeptidase</shortName>
        <ecNumber evidence="9 10">3.4.13.22</ecNumber>
    </recommendedName>
</protein>
<dbReference type="GO" id="GO:0008237">
    <property type="term" value="F:metallopeptidase activity"/>
    <property type="evidence" value="ECO:0007669"/>
    <property type="project" value="UniProtKB-KW"/>
</dbReference>
<name>A0A858BV46_9FIRM</name>
<keyword evidence="3 9" id="KW-0479">Metal-binding</keyword>
<feature type="binding site" evidence="9">
    <location>
        <position position="112"/>
    </location>
    <ligand>
        <name>Zn(2+)</name>
        <dbReference type="ChEBI" id="CHEBI:29105"/>
        <note>catalytic</note>
    </ligand>
</feature>
<organism evidence="11 12">
    <name type="scientific">Aminipila butyrica</name>
    <dbReference type="NCBI Taxonomy" id="433296"/>
    <lineage>
        <taxon>Bacteria</taxon>
        <taxon>Bacillati</taxon>
        <taxon>Bacillota</taxon>
        <taxon>Clostridia</taxon>
        <taxon>Peptostreptococcales</taxon>
        <taxon>Anaerovoracaceae</taxon>
        <taxon>Aminipila</taxon>
    </lineage>
</organism>
<dbReference type="GO" id="GO:0160237">
    <property type="term" value="F:D-Ala-D-Ala dipeptidase activity"/>
    <property type="evidence" value="ECO:0007669"/>
    <property type="project" value="UniProtKB-EC"/>
</dbReference>
<comment type="catalytic activity">
    <reaction evidence="1 9 10">
        <text>D-alanyl-D-alanine + H2O = 2 D-alanine</text>
        <dbReference type="Rhea" id="RHEA:20661"/>
        <dbReference type="ChEBI" id="CHEBI:15377"/>
        <dbReference type="ChEBI" id="CHEBI:57416"/>
        <dbReference type="ChEBI" id="CHEBI:57822"/>
        <dbReference type="EC" id="3.4.13.22"/>
    </reaction>
</comment>
<reference evidence="11 12" key="1">
    <citation type="submission" date="2020-02" db="EMBL/GenBank/DDBJ databases">
        <authorList>
            <person name="Kim Y.B."/>
            <person name="Roh S.W."/>
        </authorList>
    </citation>
    <scope>NUCLEOTIDE SEQUENCE [LARGE SCALE GENOMIC DNA]</scope>
    <source>
        <strain evidence="11 12">DSM 103574</strain>
    </source>
</reference>
<keyword evidence="12" id="KW-1185">Reference proteome</keyword>
<evidence type="ECO:0000256" key="9">
    <source>
        <dbReference type="HAMAP-Rule" id="MF_01924"/>
    </source>
</evidence>
<evidence type="ECO:0000256" key="1">
    <source>
        <dbReference type="ARBA" id="ARBA00001362"/>
    </source>
</evidence>
<evidence type="ECO:0000313" key="12">
    <source>
        <dbReference type="Proteomes" id="UP000466848"/>
    </source>
</evidence>
<keyword evidence="5 9" id="KW-0862">Zinc</keyword>
<evidence type="ECO:0000256" key="6">
    <source>
        <dbReference type="ARBA" id="ARBA00022997"/>
    </source>
</evidence>
<evidence type="ECO:0000256" key="4">
    <source>
        <dbReference type="ARBA" id="ARBA00022801"/>
    </source>
</evidence>
<evidence type="ECO:0000256" key="5">
    <source>
        <dbReference type="ARBA" id="ARBA00022833"/>
    </source>
</evidence>